<keyword evidence="2" id="KW-0812">Transmembrane</keyword>
<feature type="transmembrane region" description="Helical" evidence="2">
    <location>
        <begin position="66"/>
        <end position="87"/>
    </location>
</feature>
<evidence type="ECO:0000313" key="4">
    <source>
        <dbReference type="Proteomes" id="UP000005384"/>
    </source>
</evidence>
<dbReference type="PATRIC" id="fig|742737.3.peg.1829"/>
<protein>
    <recommendedName>
        <fullName evidence="5">Cell division protein FtsL</fullName>
    </recommendedName>
</protein>
<keyword evidence="2" id="KW-1133">Transmembrane helix</keyword>
<name>G5IE77_9FIRM</name>
<evidence type="ECO:0008006" key="5">
    <source>
        <dbReference type="Google" id="ProtNLM"/>
    </source>
</evidence>
<feature type="coiled-coil region" evidence="1">
    <location>
        <begin position="93"/>
        <end position="120"/>
    </location>
</feature>
<sequence length="168" mass="19243">MAANRPVTRPSNVRRPSAHGQAYVEGNTARKLAPAEMPVRHTQKRQQQKVGYTVRRNKEKALQMDLPYLIGLVIAACCALYLCVNYLHLQSSITAKINNIEKLEQQVESVKSENDALAIRINTYVDLDYVYKVATEELGMVYANKNQVLLYDKTESEYIRQYEDIPQH</sequence>
<reference evidence="3 4" key="1">
    <citation type="submission" date="2011-08" db="EMBL/GenBank/DDBJ databases">
        <title>The Genome Sequence of Clostridium hathewayi WAL-18680.</title>
        <authorList>
            <consortium name="The Broad Institute Genome Sequencing Platform"/>
            <person name="Earl A."/>
            <person name="Ward D."/>
            <person name="Feldgarden M."/>
            <person name="Gevers D."/>
            <person name="Finegold S.M."/>
            <person name="Summanen P.H."/>
            <person name="Molitoris D.R."/>
            <person name="Song M."/>
            <person name="Daigneault M."/>
            <person name="Allen-Vercoe E."/>
            <person name="Young S.K."/>
            <person name="Zeng Q."/>
            <person name="Gargeya S."/>
            <person name="Fitzgerald M."/>
            <person name="Haas B."/>
            <person name="Abouelleil A."/>
            <person name="Alvarado L."/>
            <person name="Arachchi H.M."/>
            <person name="Berlin A."/>
            <person name="Brown A."/>
            <person name="Chapman S.B."/>
            <person name="Chen Z."/>
            <person name="Dunbar C."/>
            <person name="Freedman E."/>
            <person name="Gearin G."/>
            <person name="Gellesch M."/>
            <person name="Goldberg J."/>
            <person name="Griggs A."/>
            <person name="Gujja S."/>
            <person name="Heiman D."/>
            <person name="Howarth C."/>
            <person name="Larson L."/>
            <person name="Lui A."/>
            <person name="MacDonald P.J.P."/>
            <person name="Montmayeur A."/>
            <person name="Murphy C."/>
            <person name="Neiman D."/>
            <person name="Pearson M."/>
            <person name="Priest M."/>
            <person name="Roberts A."/>
            <person name="Saif S."/>
            <person name="Shea T."/>
            <person name="Shenoy N."/>
            <person name="Sisk P."/>
            <person name="Stolte C."/>
            <person name="Sykes S."/>
            <person name="Wortman J."/>
            <person name="Nusbaum C."/>
            <person name="Birren B."/>
        </authorList>
    </citation>
    <scope>NUCLEOTIDE SEQUENCE [LARGE SCALE GENOMIC DNA]</scope>
    <source>
        <strain evidence="3 4">WAL-18680</strain>
    </source>
</reference>
<organism evidence="3 4">
    <name type="scientific">Hungatella hathewayi WAL-18680</name>
    <dbReference type="NCBI Taxonomy" id="742737"/>
    <lineage>
        <taxon>Bacteria</taxon>
        <taxon>Bacillati</taxon>
        <taxon>Bacillota</taxon>
        <taxon>Clostridia</taxon>
        <taxon>Lachnospirales</taxon>
        <taxon>Lachnospiraceae</taxon>
        <taxon>Hungatella</taxon>
    </lineage>
</organism>
<keyword evidence="4" id="KW-1185">Reference proteome</keyword>
<evidence type="ECO:0000313" key="3">
    <source>
        <dbReference type="EMBL" id="EHI60217.1"/>
    </source>
</evidence>
<gene>
    <name evidence="3" type="ORF">HMPREF9473_01804</name>
</gene>
<evidence type="ECO:0000256" key="2">
    <source>
        <dbReference type="SAM" id="Phobius"/>
    </source>
</evidence>
<dbReference type="HOGENOM" id="CLU_110663_2_0_9"/>
<comment type="caution">
    <text evidence="3">The sequence shown here is derived from an EMBL/GenBank/DDBJ whole genome shotgun (WGS) entry which is preliminary data.</text>
</comment>
<dbReference type="OrthoDB" id="2051525at2"/>
<dbReference type="AlphaFoldDB" id="G5IE77"/>
<evidence type="ECO:0000256" key="1">
    <source>
        <dbReference type="SAM" id="Coils"/>
    </source>
</evidence>
<dbReference type="RefSeq" id="WP_006779784.1">
    <property type="nucleotide sequence ID" value="NZ_CP040506.1"/>
</dbReference>
<accession>G5IE77</accession>
<dbReference type="Proteomes" id="UP000005384">
    <property type="component" value="Unassembled WGS sequence"/>
</dbReference>
<dbReference type="InterPro" id="IPR007060">
    <property type="entry name" value="FtsL/DivIC"/>
</dbReference>
<dbReference type="Pfam" id="PF04977">
    <property type="entry name" value="DivIC"/>
    <property type="match status" value="1"/>
</dbReference>
<dbReference type="EMBL" id="ADLN01000032">
    <property type="protein sequence ID" value="EHI60217.1"/>
    <property type="molecule type" value="Genomic_DNA"/>
</dbReference>
<keyword evidence="1" id="KW-0175">Coiled coil</keyword>
<proteinExistence type="predicted"/>
<keyword evidence="2" id="KW-0472">Membrane</keyword>